<dbReference type="AlphaFoldDB" id="A0A8X7WBG0"/>
<feature type="compositionally biased region" description="Acidic residues" evidence="1">
    <location>
        <begin position="146"/>
        <end position="164"/>
    </location>
</feature>
<comment type="caution">
    <text evidence="2">The sequence shown here is derived from an EMBL/GenBank/DDBJ whole genome shotgun (WGS) entry which is preliminary data.</text>
</comment>
<dbReference type="PANTHER" id="PTHR46398:SF4">
    <property type="entry name" value="ALPHA_BETA-HYDROLASES SUPERFAMILY PROTEIN"/>
    <property type="match status" value="1"/>
</dbReference>
<evidence type="ECO:0000313" key="2">
    <source>
        <dbReference type="EMBL" id="KAG2327539.1"/>
    </source>
</evidence>
<evidence type="ECO:0000256" key="1">
    <source>
        <dbReference type="SAM" id="MobiDB-lite"/>
    </source>
</evidence>
<name>A0A8X7WBG0_BRACI</name>
<sequence length="164" mass="18748">MSLNLAVRYADVINSVLLQDDFFPRTATPLEDIFKSLFRLGRFPPVVKTAVPVDGRFKHIVLSCNATSDHTIISIEREAQRALNLMLERKKRMEIPEKQRMERQESLARDHILEYKAALRRAVTLDVPHADSISSKYGTFDKEETKEETEEELEAEEDCINGGG</sequence>
<gene>
    <name evidence="2" type="ORF">Bca52824_010267</name>
</gene>
<organism evidence="2 3">
    <name type="scientific">Brassica carinata</name>
    <name type="common">Ethiopian mustard</name>
    <name type="synonym">Abyssinian cabbage</name>
    <dbReference type="NCBI Taxonomy" id="52824"/>
    <lineage>
        <taxon>Eukaryota</taxon>
        <taxon>Viridiplantae</taxon>
        <taxon>Streptophyta</taxon>
        <taxon>Embryophyta</taxon>
        <taxon>Tracheophyta</taxon>
        <taxon>Spermatophyta</taxon>
        <taxon>Magnoliopsida</taxon>
        <taxon>eudicotyledons</taxon>
        <taxon>Gunneridae</taxon>
        <taxon>Pentapetalae</taxon>
        <taxon>rosids</taxon>
        <taxon>malvids</taxon>
        <taxon>Brassicales</taxon>
        <taxon>Brassicaceae</taxon>
        <taxon>Brassiceae</taxon>
        <taxon>Brassica</taxon>
    </lineage>
</organism>
<dbReference type="OrthoDB" id="438440at2759"/>
<proteinExistence type="predicted"/>
<dbReference type="Proteomes" id="UP000886595">
    <property type="component" value="Unassembled WGS sequence"/>
</dbReference>
<reference evidence="2 3" key="1">
    <citation type="submission" date="2020-02" db="EMBL/GenBank/DDBJ databases">
        <authorList>
            <person name="Ma Q."/>
            <person name="Huang Y."/>
            <person name="Song X."/>
            <person name="Pei D."/>
        </authorList>
    </citation>
    <scope>NUCLEOTIDE SEQUENCE [LARGE SCALE GENOMIC DNA]</scope>
    <source>
        <strain evidence="2">Sxm20200214</strain>
        <tissue evidence="2">Leaf</tissue>
    </source>
</reference>
<protein>
    <submittedName>
        <fullName evidence="2">Uncharacterized protein</fullName>
    </submittedName>
</protein>
<dbReference type="PANTHER" id="PTHR46398">
    <property type="entry name" value="ALPHA/BETA-HYDROLASES SUPERFAMILY PROTEIN"/>
    <property type="match status" value="1"/>
</dbReference>
<keyword evidence="3" id="KW-1185">Reference proteome</keyword>
<evidence type="ECO:0000313" key="3">
    <source>
        <dbReference type="Proteomes" id="UP000886595"/>
    </source>
</evidence>
<accession>A0A8X7WBG0</accession>
<dbReference type="EMBL" id="JAAMPC010000002">
    <property type="protein sequence ID" value="KAG2327539.1"/>
    <property type="molecule type" value="Genomic_DNA"/>
</dbReference>
<feature type="region of interest" description="Disordered" evidence="1">
    <location>
        <begin position="132"/>
        <end position="164"/>
    </location>
</feature>